<evidence type="ECO:0000256" key="5">
    <source>
        <dbReference type="ARBA" id="ARBA00022989"/>
    </source>
</evidence>
<evidence type="ECO:0000313" key="11">
    <source>
        <dbReference type="EMBL" id="QSX79290.1"/>
    </source>
</evidence>
<dbReference type="PROSITE" id="PS50928">
    <property type="entry name" value="ABC_TM1"/>
    <property type="match status" value="1"/>
</dbReference>
<dbReference type="AlphaFoldDB" id="A0A974Y2L0"/>
<dbReference type="EMBL" id="CP071518">
    <property type="protein sequence ID" value="QSX79290.1"/>
    <property type="molecule type" value="Genomic_DNA"/>
</dbReference>
<organism evidence="11 12">
    <name type="scientific">Agrilutibacter solisilvae</name>
    <dbReference type="NCBI Taxonomy" id="2763317"/>
    <lineage>
        <taxon>Bacteria</taxon>
        <taxon>Pseudomonadati</taxon>
        <taxon>Pseudomonadota</taxon>
        <taxon>Gammaproteobacteria</taxon>
        <taxon>Lysobacterales</taxon>
        <taxon>Lysobacteraceae</taxon>
        <taxon>Agrilutibacter</taxon>
    </lineage>
</organism>
<keyword evidence="12" id="KW-1185">Reference proteome</keyword>
<dbReference type="GO" id="GO:0005886">
    <property type="term" value="C:plasma membrane"/>
    <property type="evidence" value="ECO:0007669"/>
    <property type="project" value="UniProtKB-SubCell"/>
</dbReference>
<keyword evidence="3" id="KW-0813">Transport</keyword>
<dbReference type="InterPro" id="IPR000515">
    <property type="entry name" value="MetI-like"/>
</dbReference>
<keyword evidence="6" id="KW-0764">Sulfate transport</keyword>
<sequence>MAERTVIASDDRDALAEPRWLRWLLTALAVALLALLLLMPLAMLLGAAFEKGLAVWANALVEPDAFAALKLTLLTAAVVVPVNAVFGLLMAWAVTRFDFRGKRVLLSLVDLPFAVSPVVAGLCLVLLFSPTHGWFADWLNQVGLKILFAPPGIVLATLFITFPLVVRELIPLMEQQGADEELAARSLGAGAWTMFRRVTLPNIKWGLLYGVLLCTARAMGEFGAVSVVSGHIQGKTNTLPLHIEVLYKQFDGATAAFAVASLLAGMALVTLLVKFWLESRHGDALARTHRRH</sequence>
<evidence type="ECO:0000256" key="6">
    <source>
        <dbReference type="ARBA" id="ARBA00023032"/>
    </source>
</evidence>
<dbReference type="InterPro" id="IPR005667">
    <property type="entry name" value="Sulph_transpt2"/>
</dbReference>
<dbReference type="NCBIfam" id="TIGR00969">
    <property type="entry name" value="3a0106s02"/>
    <property type="match status" value="1"/>
</dbReference>
<keyword evidence="4 9" id="KW-0812">Transmembrane</keyword>
<evidence type="ECO:0000256" key="4">
    <source>
        <dbReference type="ARBA" id="ARBA00022692"/>
    </source>
</evidence>
<proteinExistence type="predicted"/>
<dbReference type="Proteomes" id="UP000639274">
    <property type="component" value="Chromosome"/>
</dbReference>
<dbReference type="InterPro" id="IPR035906">
    <property type="entry name" value="MetI-like_sf"/>
</dbReference>
<dbReference type="InterPro" id="IPR011866">
    <property type="entry name" value="CysW_permease"/>
</dbReference>
<feature type="transmembrane region" description="Helical" evidence="9">
    <location>
        <begin position="104"/>
        <end position="128"/>
    </location>
</feature>
<dbReference type="SUPFAM" id="SSF161098">
    <property type="entry name" value="MetI-like"/>
    <property type="match status" value="1"/>
</dbReference>
<evidence type="ECO:0000313" key="12">
    <source>
        <dbReference type="Proteomes" id="UP000639274"/>
    </source>
</evidence>
<gene>
    <name evidence="11" type="primary">cysW</name>
    <name evidence="11" type="ORF">I8J32_005260</name>
</gene>
<keyword evidence="5 9" id="KW-1133">Transmembrane helix</keyword>
<dbReference type="Pfam" id="PF00528">
    <property type="entry name" value="BPD_transp_1"/>
    <property type="match status" value="1"/>
</dbReference>
<evidence type="ECO:0000256" key="3">
    <source>
        <dbReference type="ARBA" id="ARBA00022448"/>
    </source>
</evidence>
<reference evidence="11 12" key="1">
    <citation type="submission" date="2021-03" db="EMBL/GenBank/DDBJ databases">
        <title>Lysobacter sp. nov. isolated from soil of gangwondo yeongwol, south Korea.</title>
        <authorList>
            <person name="Kim K.R."/>
            <person name="Kim K.H."/>
            <person name="Jeon C.O."/>
        </authorList>
    </citation>
    <scope>NUCLEOTIDE SEQUENCE [LARGE SCALE GENOMIC DNA]</scope>
    <source>
        <strain evidence="11 12">R19</strain>
    </source>
</reference>
<dbReference type="Gene3D" id="1.10.3720.10">
    <property type="entry name" value="MetI-like"/>
    <property type="match status" value="1"/>
</dbReference>
<comment type="subunit">
    <text evidence="2">The complex is composed of two ATP-binding proteins (CysA), two transmembrane proteins (CysT and CysW) and a solute-binding protein (CysP).</text>
</comment>
<dbReference type="GO" id="GO:0015419">
    <property type="term" value="F:ABC-type sulfate transporter activity"/>
    <property type="evidence" value="ECO:0007669"/>
    <property type="project" value="InterPro"/>
</dbReference>
<feature type="transmembrane region" description="Helical" evidence="9">
    <location>
        <begin position="252"/>
        <end position="277"/>
    </location>
</feature>
<evidence type="ECO:0000256" key="7">
    <source>
        <dbReference type="ARBA" id="ARBA00023136"/>
    </source>
</evidence>
<evidence type="ECO:0000256" key="1">
    <source>
        <dbReference type="ARBA" id="ARBA00004651"/>
    </source>
</evidence>
<feature type="transmembrane region" description="Helical" evidence="9">
    <location>
        <begin position="20"/>
        <end position="45"/>
    </location>
</feature>
<dbReference type="PANTHER" id="PTHR30406:SF1">
    <property type="entry name" value="SULFATE TRANSPORT SYSTEM PERMEASE PROTEIN CYSW"/>
    <property type="match status" value="1"/>
</dbReference>
<protein>
    <submittedName>
        <fullName evidence="11">Sulfate ABC transporter permease subunit CysW</fullName>
    </submittedName>
</protein>
<evidence type="ECO:0000259" key="10">
    <source>
        <dbReference type="PROSITE" id="PS50928"/>
    </source>
</evidence>
<dbReference type="CDD" id="cd06261">
    <property type="entry name" value="TM_PBP2"/>
    <property type="match status" value="1"/>
</dbReference>
<name>A0A974Y2L0_9GAMM</name>
<feature type="domain" description="ABC transmembrane type-1" evidence="10">
    <location>
        <begin position="69"/>
        <end position="272"/>
    </location>
</feature>
<keyword evidence="7 9" id="KW-0472">Membrane</keyword>
<feature type="transmembrane region" description="Helical" evidence="9">
    <location>
        <begin position="148"/>
        <end position="166"/>
    </location>
</feature>
<evidence type="ECO:0000256" key="2">
    <source>
        <dbReference type="ARBA" id="ARBA00011779"/>
    </source>
</evidence>
<accession>A0A974Y2L0</accession>
<feature type="transmembrane region" description="Helical" evidence="9">
    <location>
        <begin position="65"/>
        <end position="92"/>
    </location>
</feature>
<dbReference type="PANTHER" id="PTHR30406">
    <property type="entry name" value="SULFATE TRANSPORT SYSTEM PERMEASE PROTEIN"/>
    <property type="match status" value="1"/>
</dbReference>
<dbReference type="KEGG" id="lsf:I8J32_005260"/>
<dbReference type="RefSeq" id="WP_200614625.1">
    <property type="nucleotide sequence ID" value="NZ_CP071518.1"/>
</dbReference>
<comment type="function">
    <text evidence="8">Part of the ABC transporter complex CysAWTP (TC 3.A.1.6.1) involved in sulfate/thiosulfate import. Probably responsible for the translocation of the substrate across the membrane.</text>
</comment>
<comment type="subcellular location">
    <subcellularLocation>
        <location evidence="1">Cell membrane</location>
        <topology evidence="1">Multi-pass membrane protein</topology>
    </subcellularLocation>
</comment>
<dbReference type="NCBIfam" id="TIGR02140">
    <property type="entry name" value="permease_CysW"/>
    <property type="match status" value="1"/>
</dbReference>
<evidence type="ECO:0000256" key="9">
    <source>
        <dbReference type="SAM" id="Phobius"/>
    </source>
</evidence>
<evidence type="ECO:0000256" key="8">
    <source>
        <dbReference type="ARBA" id="ARBA00025323"/>
    </source>
</evidence>
<feature type="transmembrane region" description="Helical" evidence="9">
    <location>
        <begin position="206"/>
        <end position="232"/>
    </location>
</feature>